<accession>A0A9W6VEC1</accession>
<dbReference type="AlphaFoldDB" id="A0A9W6VEC1"/>
<evidence type="ECO:0000256" key="1">
    <source>
        <dbReference type="SAM" id="Phobius"/>
    </source>
</evidence>
<dbReference type="Pfam" id="PF19382">
    <property type="entry name" value="DUF5957"/>
    <property type="match status" value="1"/>
</dbReference>
<dbReference type="Proteomes" id="UP001165136">
    <property type="component" value="Unassembled WGS sequence"/>
</dbReference>
<organism evidence="2 3">
    <name type="scientific">Amycolatopsis taiwanensis</name>
    <dbReference type="NCBI Taxonomy" id="342230"/>
    <lineage>
        <taxon>Bacteria</taxon>
        <taxon>Bacillati</taxon>
        <taxon>Actinomycetota</taxon>
        <taxon>Actinomycetes</taxon>
        <taxon>Pseudonocardiales</taxon>
        <taxon>Pseudonocardiaceae</taxon>
        <taxon>Amycolatopsis</taxon>
    </lineage>
</organism>
<reference evidence="2" key="1">
    <citation type="submission" date="2023-03" db="EMBL/GenBank/DDBJ databases">
        <title>Amycolatopsis taiwanensis NBRC 103393.</title>
        <authorList>
            <person name="Ichikawa N."/>
            <person name="Sato H."/>
            <person name="Tonouchi N."/>
        </authorList>
    </citation>
    <scope>NUCLEOTIDE SEQUENCE</scope>
    <source>
        <strain evidence="2">NBRC 103393</strain>
    </source>
</reference>
<keyword evidence="1" id="KW-0812">Transmembrane</keyword>
<keyword evidence="1" id="KW-0472">Membrane</keyword>
<gene>
    <name evidence="2" type="ORF">Atai01_49070</name>
</gene>
<keyword evidence="1" id="KW-1133">Transmembrane helix</keyword>
<name>A0A9W6VEC1_9PSEU</name>
<proteinExistence type="predicted"/>
<sequence length="71" mass="7361">MGVAILGLFLGLAVGFLVFSELVGRIVASSGSVQAPWTFVIGFGPQVLAALGAVLAVVVDNRYRNRGGKEQ</sequence>
<comment type="caution">
    <text evidence="2">The sequence shown here is derived from an EMBL/GenBank/DDBJ whole genome shotgun (WGS) entry which is preliminary data.</text>
</comment>
<dbReference type="InterPro" id="IPR046001">
    <property type="entry name" value="DUF5957"/>
</dbReference>
<protein>
    <submittedName>
        <fullName evidence="2">Uncharacterized protein</fullName>
    </submittedName>
</protein>
<feature type="transmembrane region" description="Helical" evidence="1">
    <location>
        <begin position="36"/>
        <end position="59"/>
    </location>
</feature>
<dbReference type="EMBL" id="BSTI01000011">
    <property type="protein sequence ID" value="GLY68288.1"/>
    <property type="molecule type" value="Genomic_DNA"/>
</dbReference>
<evidence type="ECO:0000313" key="2">
    <source>
        <dbReference type="EMBL" id="GLY68288.1"/>
    </source>
</evidence>
<evidence type="ECO:0000313" key="3">
    <source>
        <dbReference type="Proteomes" id="UP001165136"/>
    </source>
</evidence>
<keyword evidence="3" id="KW-1185">Reference proteome</keyword>